<dbReference type="RefSeq" id="WP_154800729.1">
    <property type="nucleotide sequence ID" value="NZ_CP052758.1"/>
</dbReference>
<dbReference type="OrthoDB" id="4381375at2"/>
<accession>A0A6M5UK22</accession>
<keyword evidence="2" id="KW-1185">Reference proteome</keyword>
<name>A0A6M5UK22_9MICO</name>
<evidence type="ECO:0000313" key="1">
    <source>
        <dbReference type="EMBL" id="QJW38786.1"/>
    </source>
</evidence>
<keyword evidence="1" id="KW-0614">Plasmid</keyword>
<dbReference type="AlphaFoldDB" id="A0A6M5UK22"/>
<protein>
    <submittedName>
        <fullName evidence="1">Uncharacterized protein</fullName>
    </submittedName>
</protein>
<dbReference type="KEGG" id="cprt:FIC82_020620"/>
<geneLocation type="plasmid" evidence="1 2">
    <name>pCPRO01</name>
</geneLocation>
<proteinExistence type="predicted"/>
<sequence length="218" mass="23279">MDVLTAAWTASGWPVVDEASLGAGDCARCATSTHLVPVRRAVSKSFTAYDSWSHPSGSGLCHACTWAYTTTSLRAGTHLIGRAPATIRPATRSVAAEVLLAGALSPEAALAVPLRPGRKHVLPAAAWGRVAVDDVAVPWSSSDASRLRHVVELRGLGFGSRMIAEPAPPYAVLNGLDRSLWPVVLHAWRQLSPWRSPDNPWLHLALHLTTPDPAKEAR</sequence>
<evidence type="ECO:0000313" key="2">
    <source>
        <dbReference type="Proteomes" id="UP000451354"/>
    </source>
</evidence>
<gene>
    <name evidence="1" type="ORF">FIC82_020620</name>
</gene>
<reference evidence="1 2" key="1">
    <citation type="journal article" date="2022" name="Int. J. Syst. Evol. Microbiol.">
        <title>Cellulosimicrobium protaetiae sp. nov., isolated from the gut of the larva of Protaetia brevitarsis seulensis.</title>
        <authorList>
            <person name="Le Han H."/>
            <person name="Nguyen T.T.H."/>
            <person name="Li Z."/>
            <person name="Shin N.R."/>
            <person name="Kim S.G."/>
        </authorList>
    </citation>
    <scope>NUCLEOTIDE SEQUENCE [LARGE SCALE GENOMIC DNA]</scope>
    <source>
        <strain evidence="1 2">BI34</strain>
    </source>
</reference>
<dbReference type="Proteomes" id="UP000451354">
    <property type="component" value="Plasmid pCPRO01"/>
</dbReference>
<dbReference type="EMBL" id="CP052758">
    <property type="protein sequence ID" value="QJW38786.1"/>
    <property type="molecule type" value="Genomic_DNA"/>
</dbReference>
<organism evidence="1 2">
    <name type="scientific">Cellulosimicrobium protaetiae</name>
    <dbReference type="NCBI Taxonomy" id="2587808"/>
    <lineage>
        <taxon>Bacteria</taxon>
        <taxon>Bacillati</taxon>
        <taxon>Actinomycetota</taxon>
        <taxon>Actinomycetes</taxon>
        <taxon>Micrococcales</taxon>
        <taxon>Promicromonosporaceae</taxon>
        <taxon>Cellulosimicrobium</taxon>
    </lineage>
</organism>